<dbReference type="Proteomes" id="UP000663852">
    <property type="component" value="Unassembled WGS sequence"/>
</dbReference>
<proteinExistence type="predicted"/>
<dbReference type="AlphaFoldDB" id="A0A813QU79"/>
<feature type="region of interest" description="Disordered" evidence="1">
    <location>
        <begin position="63"/>
        <end position="83"/>
    </location>
</feature>
<feature type="compositionally biased region" description="Acidic residues" evidence="1">
    <location>
        <begin position="31"/>
        <end position="40"/>
    </location>
</feature>
<evidence type="ECO:0000313" key="2">
    <source>
        <dbReference type="EMBL" id="CAF0771651.1"/>
    </source>
</evidence>
<protein>
    <submittedName>
        <fullName evidence="2">Uncharacterized protein</fullName>
    </submittedName>
</protein>
<dbReference type="EMBL" id="CAJNOJ010000008">
    <property type="protein sequence ID" value="CAF0771651.1"/>
    <property type="molecule type" value="Genomic_DNA"/>
</dbReference>
<evidence type="ECO:0000313" key="3">
    <source>
        <dbReference type="Proteomes" id="UP000663852"/>
    </source>
</evidence>
<organism evidence="2 3">
    <name type="scientific">Adineta ricciae</name>
    <name type="common">Rotifer</name>
    <dbReference type="NCBI Taxonomy" id="249248"/>
    <lineage>
        <taxon>Eukaryota</taxon>
        <taxon>Metazoa</taxon>
        <taxon>Spiralia</taxon>
        <taxon>Gnathifera</taxon>
        <taxon>Rotifera</taxon>
        <taxon>Eurotatoria</taxon>
        <taxon>Bdelloidea</taxon>
        <taxon>Adinetida</taxon>
        <taxon>Adinetidae</taxon>
        <taxon>Adineta</taxon>
    </lineage>
</organism>
<comment type="caution">
    <text evidence="2">The sequence shown here is derived from an EMBL/GenBank/DDBJ whole genome shotgun (WGS) entry which is preliminary data.</text>
</comment>
<gene>
    <name evidence="2" type="ORF">EDS130_LOCUS3349</name>
</gene>
<reference evidence="2" key="1">
    <citation type="submission" date="2021-02" db="EMBL/GenBank/DDBJ databases">
        <authorList>
            <person name="Nowell W R."/>
        </authorList>
    </citation>
    <scope>NUCLEOTIDE SEQUENCE</scope>
</reference>
<feature type="compositionally biased region" description="Polar residues" evidence="1">
    <location>
        <begin position="10"/>
        <end position="19"/>
    </location>
</feature>
<name>A0A813QU79_ADIRI</name>
<evidence type="ECO:0000256" key="1">
    <source>
        <dbReference type="SAM" id="MobiDB-lite"/>
    </source>
</evidence>
<feature type="region of interest" description="Disordered" evidence="1">
    <location>
        <begin position="1"/>
        <end position="51"/>
    </location>
</feature>
<accession>A0A813QU79</accession>
<sequence length="172" mass="18870">MKVVKDTNTTEKNNFNYSKPTPPPSVVPNDEQLDEVDEDWQTSKNSLHNQGIKKILSPAYEMQTNEEPVKTSAPQPVATTGTQQTRTLAQMREQLAMKRKASAAAALSVTNPVALNPLVNAIKSEMTIQNEQKISSPSVQTVVQMGQINSILPSSIFTSPSPDVSRLMVCFQ</sequence>